<reference evidence="10 11" key="1">
    <citation type="journal article" date="2011" name="J. Gen. Appl. Microbiol.">
        <title>Draft genome sequencing of the enigmatic yeast Saitoella complicata.</title>
        <authorList>
            <person name="Nishida H."/>
            <person name="Hamamoto M."/>
            <person name="Sugiyama J."/>
        </authorList>
    </citation>
    <scope>NUCLEOTIDE SEQUENCE [LARGE SCALE GENOMIC DNA]</scope>
    <source>
        <strain evidence="10 11">NRRL Y-17804</strain>
    </source>
</reference>
<feature type="transmembrane region" description="Helical" evidence="8">
    <location>
        <begin position="265"/>
        <end position="283"/>
    </location>
</feature>
<evidence type="ECO:0000256" key="5">
    <source>
        <dbReference type="ARBA" id="ARBA00023136"/>
    </source>
</evidence>
<dbReference type="FunFam" id="1.20.1250.20:FF:000082">
    <property type="entry name" value="MFS multidrug transporter, putative"/>
    <property type="match status" value="1"/>
</dbReference>
<comment type="similarity">
    <text evidence="6">Belongs to the major facilitator superfamily. CAR1 family.</text>
</comment>
<dbReference type="GO" id="GO:0005886">
    <property type="term" value="C:plasma membrane"/>
    <property type="evidence" value="ECO:0007669"/>
    <property type="project" value="TreeGrafter"/>
</dbReference>
<organism evidence="10 11">
    <name type="scientific">Saitoella complicata (strain BCRC 22490 / CBS 7301 / JCM 7358 / NBRC 10748 / NRRL Y-17804)</name>
    <dbReference type="NCBI Taxonomy" id="698492"/>
    <lineage>
        <taxon>Eukaryota</taxon>
        <taxon>Fungi</taxon>
        <taxon>Dikarya</taxon>
        <taxon>Ascomycota</taxon>
        <taxon>Taphrinomycotina</taxon>
        <taxon>Taphrinomycotina incertae sedis</taxon>
        <taxon>Saitoella</taxon>
    </lineage>
</organism>
<evidence type="ECO:0000256" key="7">
    <source>
        <dbReference type="SAM" id="MobiDB-lite"/>
    </source>
</evidence>
<evidence type="ECO:0000256" key="2">
    <source>
        <dbReference type="ARBA" id="ARBA00022448"/>
    </source>
</evidence>
<dbReference type="InterPro" id="IPR036259">
    <property type="entry name" value="MFS_trans_sf"/>
</dbReference>
<gene>
    <name evidence="10" type="ORF">G7K_6339-t1</name>
</gene>
<reference evidence="10 11" key="2">
    <citation type="journal article" date="2014" name="J. Gen. Appl. Microbiol.">
        <title>The early diverging ascomycetous budding yeast Saitoella complicata has three histone deacetylases belonging to the Clr6, Hos2, and Rpd3 lineages.</title>
        <authorList>
            <person name="Nishida H."/>
            <person name="Matsumoto T."/>
            <person name="Kondo S."/>
            <person name="Hamamoto M."/>
            <person name="Yoshikawa H."/>
        </authorList>
    </citation>
    <scope>NUCLEOTIDE SEQUENCE [LARGE SCALE GENOMIC DNA]</scope>
    <source>
        <strain evidence="10 11">NRRL Y-17804</strain>
    </source>
</reference>
<feature type="region of interest" description="Disordered" evidence="7">
    <location>
        <begin position="100"/>
        <end position="128"/>
    </location>
</feature>
<evidence type="ECO:0000256" key="4">
    <source>
        <dbReference type="ARBA" id="ARBA00022989"/>
    </source>
</evidence>
<evidence type="ECO:0000256" key="8">
    <source>
        <dbReference type="SAM" id="Phobius"/>
    </source>
</evidence>
<dbReference type="GO" id="GO:0022857">
    <property type="term" value="F:transmembrane transporter activity"/>
    <property type="evidence" value="ECO:0007669"/>
    <property type="project" value="InterPro"/>
</dbReference>
<feature type="transmembrane region" description="Helical" evidence="8">
    <location>
        <begin position="468"/>
        <end position="487"/>
    </location>
</feature>
<feature type="compositionally biased region" description="Low complexity" evidence="7">
    <location>
        <begin position="117"/>
        <end position="128"/>
    </location>
</feature>
<dbReference type="PANTHER" id="PTHR23502">
    <property type="entry name" value="MAJOR FACILITATOR SUPERFAMILY"/>
    <property type="match status" value="1"/>
</dbReference>
<evidence type="ECO:0000313" key="10">
    <source>
        <dbReference type="EMBL" id="GAO52258.1"/>
    </source>
</evidence>
<dbReference type="OMA" id="IWQEKYV"/>
<dbReference type="Pfam" id="PF07690">
    <property type="entry name" value="MFS_1"/>
    <property type="match status" value="1"/>
</dbReference>
<proteinExistence type="inferred from homology"/>
<feature type="transmembrane region" description="Helical" evidence="8">
    <location>
        <begin position="197"/>
        <end position="217"/>
    </location>
</feature>
<dbReference type="Gene3D" id="1.20.1250.20">
    <property type="entry name" value="MFS general substrate transporter like domains"/>
    <property type="match status" value="1"/>
</dbReference>
<sequence>MSAAAATGLQLAHSRGLRTVLCCVCRVPCTSRNCWRVQINAYTRVVAVLLDTRYQSRRSHQSLLRHIGRLPSLQQPRSTLTVESFALPPMSTAQYLPQDLSEKDHVSDSDQTVTDIADPSSTAVPPSSTTAYPALHDQHHYAIPHDAAYHAAHPDVEKGDPRELTNAISRRRTDRIYIEWEENDPEDPFNWSRTRKWVVTVVANLMTFMVAFNAGAYTPGQAGMEETFGVSRVAIICGLTVYALGFGVAPLVLAPLSEVYGRNPVYIVSFLIYTVFFIECALSQNLATMLVGRFIQGCAGSTGSTMVGGTLADIWHSDERGTPMSMFATVAMVSTSLGPLVAGYINDGLGWRWIHWIQMIVCGVCCIVFVLVLRESRGSVLLSKRAKKMRKETGDQRIRAPADDERASLAVLVKVSLTRPLWLLISEPVVFSFSLWLAFVWGILYLFLESIPLTFQTVHGFSTSSVSLVFLAMTIGVLIGAVLDFTVQQPLYLKSAQRSETGQPIPESRLYSSCVGSLILTGGMFMYGWSSREGVHWIVPTIAVAMVGFGLYTIYLCVFNYLSDIYGRYASSALAAQSFLRNMFGAGFPLFTVQMFNKLGFAWASSLLGFIALALSAVPFVLMKWGPEIRRRSKFASNLE</sequence>
<keyword evidence="5 8" id="KW-0472">Membrane</keyword>
<keyword evidence="3 8" id="KW-0812">Transmembrane</keyword>
<dbReference type="STRING" id="698492.A0A0E9NR29"/>
<keyword evidence="11" id="KW-1185">Reference proteome</keyword>
<comment type="caution">
    <text evidence="10">The sequence shown here is derived from an EMBL/GenBank/DDBJ whole genome shotgun (WGS) entry which is preliminary data.</text>
</comment>
<dbReference type="InterPro" id="IPR020846">
    <property type="entry name" value="MFS_dom"/>
</dbReference>
<protein>
    <recommendedName>
        <fullName evidence="9">Major facilitator superfamily (MFS) profile domain-containing protein</fullName>
    </recommendedName>
</protein>
<evidence type="ECO:0000313" key="11">
    <source>
        <dbReference type="Proteomes" id="UP000033140"/>
    </source>
</evidence>
<evidence type="ECO:0000256" key="6">
    <source>
        <dbReference type="ARBA" id="ARBA00038347"/>
    </source>
</evidence>
<reference evidence="10 11" key="3">
    <citation type="journal article" date="2015" name="Genome Announc.">
        <title>Draft Genome Sequence of the Archiascomycetous Yeast Saitoella complicata.</title>
        <authorList>
            <person name="Yamauchi K."/>
            <person name="Kondo S."/>
            <person name="Hamamoto M."/>
            <person name="Takahashi Y."/>
            <person name="Ogura Y."/>
            <person name="Hayashi T."/>
            <person name="Nishida H."/>
        </authorList>
    </citation>
    <scope>NUCLEOTIDE SEQUENCE [LARGE SCALE GENOMIC DNA]</scope>
    <source>
        <strain evidence="10 11">NRRL Y-17804</strain>
    </source>
</reference>
<keyword evidence="2" id="KW-0813">Transport</keyword>
<keyword evidence="4 8" id="KW-1133">Transmembrane helix</keyword>
<feature type="transmembrane region" description="Helical" evidence="8">
    <location>
        <begin position="602"/>
        <end position="622"/>
    </location>
</feature>
<evidence type="ECO:0000256" key="1">
    <source>
        <dbReference type="ARBA" id="ARBA00004141"/>
    </source>
</evidence>
<feature type="domain" description="Major facilitator superfamily (MFS) profile" evidence="9">
    <location>
        <begin position="199"/>
        <end position="632"/>
    </location>
</feature>
<dbReference type="EMBL" id="BACD03000064">
    <property type="protein sequence ID" value="GAO52258.1"/>
    <property type="molecule type" value="Genomic_DNA"/>
</dbReference>
<comment type="subcellular location">
    <subcellularLocation>
        <location evidence="1">Membrane</location>
        <topology evidence="1">Multi-pass membrane protein</topology>
    </subcellularLocation>
</comment>
<dbReference type="PROSITE" id="PS50850">
    <property type="entry name" value="MFS"/>
    <property type="match status" value="1"/>
</dbReference>
<accession>A0A0E9NR29</accession>
<feature type="transmembrane region" description="Helical" evidence="8">
    <location>
        <begin position="535"/>
        <end position="558"/>
    </location>
</feature>
<dbReference type="Proteomes" id="UP000033140">
    <property type="component" value="Unassembled WGS sequence"/>
</dbReference>
<dbReference type="SUPFAM" id="SSF103473">
    <property type="entry name" value="MFS general substrate transporter"/>
    <property type="match status" value="1"/>
</dbReference>
<feature type="transmembrane region" description="Helical" evidence="8">
    <location>
        <begin position="429"/>
        <end position="448"/>
    </location>
</feature>
<dbReference type="InterPro" id="IPR011701">
    <property type="entry name" value="MFS"/>
</dbReference>
<feature type="transmembrane region" description="Helical" evidence="8">
    <location>
        <begin position="579"/>
        <end position="596"/>
    </location>
</feature>
<evidence type="ECO:0000256" key="3">
    <source>
        <dbReference type="ARBA" id="ARBA00022692"/>
    </source>
</evidence>
<evidence type="ECO:0000259" key="9">
    <source>
        <dbReference type="PROSITE" id="PS50850"/>
    </source>
</evidence>
<name>A0A0E9NR29_SAICN</name>
<dbReference type="AlphaFoldDB" id="A0A0E9NR29"/>
<feature type="transmembrane region" description="Helical" evidence="8">
    <location>
        <begin position="326"/>
        <end position="345"/>
    </location>
</feature>
<feature type="transmembrane region" description="Helical" evidence="8">
    <location>
        <begin position="229"/>
        <end position="253"/>
    </location>
</feature>
<dbReference type="CDD" id="cd17323">
    <property type="entry name" value="MFS_Tpo1_MDR_like"/>
    <property type="match status" value="1"/>
</dbReference>
<feature type="transmembrane region" description="Helical" evidence="8">
    <location>
        <begin position="351"/>
        <end position="373"/>
    </location>
</feature>
<dbReference type="PANTHER" id="PTHR23502:SF134">
    <property type="entry name" value="MAJOR FACILITATOR SUPERFAMILY (MFS) PROFILE DOMAIN-CONTAINING PROTEIN-RELATED"/>
    <property type="match status" value="1"/>
</dbReference>